<dbReference type="Gene3D" id="3.60.10.10">
    <property type="entry name" value="Endonuclease/exonuclease/phosphatase"/>
    <property type="match status" value="1"/>
</dbReference>
<gene>
    <name evidence="2" type="ORF">GCM10009843_28450</name>
</gene>
<dbReference type="InterPro" id="IPR036691">
    <property type="entry name" value="Endo/exonu/phosph_ase_sf"/>
</dbReference>
<dbReference type="Proteomes" id="UP001500575">
    <property type="component" value="Unassembled WGS sequence"/>
</dbReference>
<accession>A0ABN2YKI8</accession>
<comment type="caution">
    <text evidence="2">The sequence shown here is derived from an EMBL/GenBank/DDBJ whole genome shotgun (WGS) entry which is preliminary data.</text>
</comment>
<dbReference type="RefSeq" id="WP_344304431.1">
    <property type="nucleotide sequence ID" value="NZ_BAAAQQ010000012.1"/>
</dbReference>
<protein>
    <recommendedName>
        <fullName evidence="1">Endonuclease/exonuclease/phosphatase domain-containing protein</fullName>
    </recommendedName>
</protein>
<keyword evidence="3" id="KW-1185">Reference proteome</keyword>
<name>A0ABN2YKI8_9ACTN</name>
<organism evidence="2 3">
    <name type="scientific">Nocardioides bigeumensis</name>
    <dbReference type="NCBI Taxonomy" id="433657"/>
    <lineage>
        <taxon>Bacteria</taxon>
        <taxon>Bacillati</taxon>
        <taxon>Actinomycetota</taxon>
        <taxon>Actinomycetes</taxon>
        <taxon>Propionibacteriales</taxon>
        <taxon>Nocardioidaceae</taxon>
        <taxon>Nocardioides</taxon>
    </lineage>
</organism>
<dbReference type="Pfam" id="PF03372">
    <property type="entry name" value="Exo_endo_phos"/>
    <property type="match status" value="1"/>
</dbReference>
<dbReference type="EMBL" id="BAAAQQ010000012">
    <property type="protein sequence ID" value="GAA2128193.1"/>
    <property type="molecule type" value="Genomic_DNA"/>
</dbReference>
<sequence length="239" mass="25113">MSLRVLTLNLRQDLDRWTERLPLVVEALAGAAANVVALQEVALPISQDRLVATMLNDAGLPYAVHTAPKWGDQNAEAVSLLTLAPARDHAVIALPGAGGRVAQRVVVATAGGDVAVVNTHLHHEPYDDESVRLPQAEAILAWLEDDGLLDRCVVVGDLNASPGSPTVRTLQGRLTSLLPDGTPTFPTPLAAGDFSPVQIDHVMVASGLAGSARLVADRGHPDDASLWPSDHLGVCADIQ</sequence>
<dbReference type="InterPro" id="IPR051916">
    <property type="entry name" value="GPI-anchor_lipid_remodeler"/>
</dbReference>
<reference evidence="2 3" key="1">
    <citation type="journal article" date="2019" name="Int. J. Syst. Evol. Microbiol.">
        <title>The Global Catalogue of Microorganisms (GCM) 10K type strain sequencing project: providing services to taxonomists for standard genome sequencing and annotation.</title>
        <authorList>
            <consortium name="The Broad Institute Genomics Platform"/>
            <consortium name="The Broad Institute Genome Sequencing Center for Infectious Disease"/>
            <person name="Wu L."/>
            <person name="Ma J."/>
        </authorList>
    </citation>
    <scope>NUCLEOTIDE SEQUENCE [LARGE SCALE GENOMIC DNA]</scope>
    <source>
        <strain evidence="2 3">JCM 16021</strain>
    </source>
</reference>
<evidence type="ECO:0000313" key="2">
    <source>
        <dbReference type="EMBL" id="GAA2128193.1"/>
    </source>
</evidence>
<dbReference type="PANTHER" id="PTHR14859">
    <property type="entry name" value="CALCOFLUOR WHITE HYPERSENSITIVE PROTEIN PRECURSOR"/>
    <property type="match status" value="1"/>
</dbReference>
<proteinExistence type="predicted"/>
<dbReference type="PANTHER" id="PTHR14859:SF1">
    <property type="entry name" value="PGAP2-INTERACTING PROTEIN"/>
    <property type="match status" value="1"/>
</dbReference>
<evidence type="ECO:0000313" key="3">
    <source>
        <dbReference type="Proteomes" id="UP001500575"/>
    </source>
</evidence>
<feature type="domain" description="Endonuclease/exonuclease/phosphatase" evidence="1">
    <location>
        <begin position="7"/>
        <end position="231"/>
    </location>
</feature>
<dbReference type="InterPro" id="IPR005135">
    <property type="entry name" value="Endo/exonuclease/phosphatase"/>
</dbReference>
<evidence type="ECO:0000259" key="1">
    <source>
        <dbReference type="Pfam" id="PF03372"/>
    </source>
</evidence>
<dbReference type="SUPFAM" id="SSF56219">
    <property type="entry name" value="DNase I-like"/>
    <property type="match status" value="1"/>
</dbReference>